<evidence type="ECO:0000256" key="2">
    <source>
        <dbReference type="ARBA" id="ARBA00004948"/>
    </source>
</evidence>
<feature type="binding site" evidence="8">
    <location>
        <position position="158"/>
    </location>
    <ligand>
        <name>1-deoxy-D-xylulose 5-phosphate</name>
        <dbReference type="ChEBI" id="CHEBI:57792"/>
    </ligand>
</feature>
<sequence length="255" mass="25885">MADALTIAGQELSSRLLLGTGGLPRLSLLDDVLDAADPGLVTVSIRRTSGTGPGSLLDTLQRRGIRILPNTAGCLSAREAVLTARLAREALETDWVKLEVIGDEASLLPDALGLVEAAEELVRDGFVVLPYAPADPVLARRLADAGCAAVMPLGSPIGSGLGLLDPLAVESVVAAVDVPVVLDAGIGAPSDAALAMELGCAAVLAATAVTRADDPVEMARAMRLGVDAGRAARLAGRIPRRATARASSPVLGRVG</sequence>
<keyword evidence="6 8" id="KW-0704">Schiff base</keyword>
<evidence type="ECO:0000256" key="8">
    <source>
        <dbReference type="HAMAP-Rule" id="MF_00443"/>
    </source>
</evidence>
<keyword evidence="5 8" id="KW-0784">Thiamine biosynthesis</keyword>
<dbReference type="GO" id="GO:0009229">
    <property type="term" value="P:thiamine diphosphate biosynthetic process"/>
    <property type="evidence" value="ECO:0007669"/>
    <property type="project" value="UniProtKB-UniRule"/>
</dbReference>
<evidence type="ECO:0000256" key="6">
    <source>
        <dbReference type="ARBA" id="ARBA00023270"/>
    </source>
</evidence>
<evidence type="ECO:0000313" key="11">
    <source>
        <dbReference type="Proteomes" id="UP000246018"/>
    </source>
</evidence>
<comment type="caution">
    <text evidence="10">The sequence shown here is derived from an EMBL/GenBank/DDBJ whole genome shotgun (WGS) entry which is preliminary data.</text>
</comment>
<dbReference type="EMBL" id="QDGZ01000007">
    <property type="protein sequence ID" value="PVG81637.1"/>
    <property type="molecule type" value="Genomic_DNA"/>
</dbReference>
<dbReference type="Pfam" id="PF05690">
    <property type="entry name" value="ThiG"/>
    <property type="match status" value="1"/>
</dbReference>
<dbReference type="Gene3D" id="3.20.20.70">
    <property type="entry name" value="Aldolase class I"/>
    <property type="match status" value="1"/>
</dbReference>
<dbReference type="InterPro" id="IPR013785">
    <property type="entry name" value="Aldolase_TIM"/>
</dbReference>
<accession>A0A2T8F7J3</accession>
<dbReference type="GO" id="GO:1990107">
    <property type="term" value="F:thiazole synthase activity"/>
    <property type="evidence" value="ECO:0007669"/>
    <property type="project" value="UniProtKB-EC"/>
</dbReference>
<dbReference type="AlphaFoldDB" id="A0A2T8F7J3"/>
<comment type="pathway">
    <text evidence="2 8">Cofactor biosynthesis; thiamine diphosphate biosynthesis.</text>
</comment>
<name>A0A2T8F7J3_9ACTN</name>
<evidence type="ECO:0000256" key="4">
    <source>
        <dbReference type="ARBA" id="ARBA00022679"/>
    </source>
</evidence>
<dbReference type="GO" id="GO:0005737">
    <property type="term" value="C:cytoplasm"/>
    <property type="evidence" value="ECO:0007669"/>
    <property type="project" value="UniProtKB-SubCell"/>
</dbReference>
<dbReference type="RefSeq" id="WP_116573402.1">
    <property type="nucleotide sequence ID" value="NZ_QDGZ01000007.1"/>
</dbReference>
<evidence type="ECO:0000256" key="7">
    <source>
        <dbReference type="ARBA" id="ARBA00049897"/>
    </source>
</evidence>
<dbReference type="UniPathway" id="UPA00060"/>
<feature type="active site" description="Schiff-base intermediate with DXP" evidence="8">
    <location>
        <position position="97"/>
    </location>
</feature>
<reference evidence="10 11" key="1">
    <citation type="submission" date="2018-04" db="EMBL/GenBank/DDBJ databases">
        <title>Genome of Nocardioides gansuensis WSJ-1.</title>
        <authorList>
            <person name="Wu S."/>
            <person name="Wang G."/>
        </authorList>
    </citation>
    <scope>NUCLEOTIDE SEQUENCE [LARGE SCALE GENOMIC DNA]</scope>
    <source>
        <strain evidence="10 11">WSJ-1</strain>
    </source>
</reference>
<evidence type="ECO:0000256" key="1">
    <source>
        <dbReference type="ARBA" id="ARBA00002834"/>
    </source>
</evidence>
<evidence type="ECO:0000259" key="9">
    <source>
        <dbReference type="Pfam" id="PF05690"/>
    </source>
</evidence>
<comment type="subunit">
    <text evidence="8">Homotetramer. Forms heterodimers with either ThiH or ThiS.</text>
</comment>
<dbReference type="EC" id="2.8.1.10" evidence="3 8"/>
<dbReference type="InterPro" id="IPR008867">
    <property type="entry name" value="ThiG"/>
</dbReference>
<comment type="function">
    <text evidence="1 8">Catalyzes the rearrangement of 1-deoxy-D-xylulose 5-phosphate (DXP) to produce the thiazole phosphate moiety of thiamine. Sulfur is provided by the thiocarboxylate moiety of the carrier protein ThiS. In vitro, sulfur can be provided by H(2)S.</text>
</comment>
<evidence type="ECO:0000256" key="3">
    <source>
        <dbReference type="ARBA" id="ARBA00011960"/>
    </source>
</evidence>
<dbReference type="Proteomes" id="UP000246018">
    <property type="component" value="Unassembled WGS sequence"/>
</dbReference>
<feature type="domain" description="Thiazole synthase ThiG" evidence="9">
    <location>
        <begin position="6"/>
        <end position="249"/>
    </location>
</feature>
<evidence type="ECO:0000256" key="5">
    <source>
        <dbReference type="ARBA" id="ARBA00022977"/>
    </source>
</evidence>
<keyword evidence="11" id="KW-1185">Reference proteome</keyword>
<comment type="similarity">
    <text evidence="8">Belongs to the ThiG family.</text>
</comment>
<feature type="binding site" evidence="8">
    <location>
        <begin position="184"/>
        <end position="185"/>
    </location>
    <ligand>
        <name>1-deoxy-D-xylulose 5-phosphate</name>
        <dbReference type="ChEBI" id="CHEBI:57792"/>
    </ligand>
</feature>
<dbReference type="PANTHER" id="PTHR34266">
    <property type="entry name" value="THIAZOLE SYNTHASE"/>
    <property type="match status" value="1"/>
</dbReference>
<comment type="catalytic activity">
    <reaction evidence="7 8">
        <text>[ThiS sulfur-carrier protein]-C-terminal-Gly-aminoethanethioate + 2-iminoacetate + 1-deoxy-D-xylulose 5-phosphate = [ThiS sulfur-carrier protein]-C-terminal Gly-Gly + 2-[(2R,5Z)-2-carboxy-4-methylthiazol-5(2H)-ylidene]ethyl phosphate + 2 H2O + H(+)</text>
        <dbReference type="Rhea" id="RHEA:26297"/>
        <dbReference type="Rhea" id="RHEA-COMP:12909"/>
        <dbReference type="Rhea" id="RHEA-COMP:19908"/>
        <dbReference type="ChEBI" id="CHEBI:15377"/>
        <dbReference type="ChEBI" id="CHEBI:15378"/>
        <dbReference type="ChEBI" id="CHEBI:57792"/>
        <dbReference type="ChEBI" id="CHEBI:62899"/>
        <dbReference type="ChEBI" id="CHEBI:77846"/>
        <dbReference type="ChEBI" id="CHEBI:90778"/>
        <dbReference type="ChEBI" id="CHEBI:232372"/>
        <dbReference type="EC" id="2.8.1.10"/>
    </reaction>
</comment>
<dbReference type="HAMAP" id="MF_00443">
    <property type="entry name" value="ThiG"/>
    <property type="match status" value="1"/>
</dbReference>
<proteinExistence type="inferred from homology"/>
<protein>
    <recommendedName>
        <fullName evidence="3 8">Thiazole synthase</fullName>
        <ecNumber evidence="3 8">2.8.1.10</ecNumber>
    </recommendedName>
</protein>
<keyword evidence="8" id="KW-0963">Cytoplasm</keyword>
<dbReference type="OrthoDB" id="9805935at2"/>
<organism evidence="10 11">
    <name type="scientific">Nocardioides gansuensis</name>
    <dbReference type="NCBI Taxonomy" id="2138300"/>
    <lineage>
        <taxon>Bacteria</taxon>
        <taxon>Bacillati</taxon>
        <taxon>Actinomycetota</taxon>
        <taxon>Actinomycetes</taxon>
        <taxon>Propionibacteriales</taxon>
        <taxon>Nocardioidaceae</taxon>
        <taxon>Nocardioides</taxon>
    </lineage>
</organism>
<dbReference type="PANTHER" id="PTHR34266:SF2">
    <property type="entry name" value="THIAZOLE SYNTHASE"/>
    <property type="match status" value="1"/>
</dbReference>
<evidence type="ECO:0000313" key="10">
    <source>
        <dbReference type="EMBL" id="PVG81637.1"/>
    </source>
</evidence>
<comment type="subcellular location">
    <subcellularLocation>
        <location evidence="8">Cytoplasm</location>
    </subcellularLocation>
</comment>
<dbReference type="SUPFAM" id="SSF110399">
    <property type="entry name" value="ThiG-like"/>
    <property type="match status" value="1"/>
</dbReference>
<feature type="binding site" evidence="8">
    <location>
        <begin position="206"/>
        <end position="207"/>
    </location>
    <ligand>
        <name>1-deoxy-D-xylulose 5-phosphate</name>
        <dbReference type="ChEBI" id="CHEBI:57792"/>
    </ligand>
</feature>
<keyword evidence="4 8" id="KW-0808">Transferase</keyword>
<dbReference type="InterPro" id="IPR033983">
    <property type="entry name" value="Thiazole_synthase_ThiG"/>
</dbReference>
<gene>
    <name evidence="8" type="primary">thiG</name>
    <name evidence="10" type="ORF">DDE18_16700</name>
</gene>